<evidence type="ECO:0000256" key="4">
    <source>
        <dbReference type="ARBA" id="ARBA00048819"/>
    </source>
</evidence>
<dbReference type="EC" id="6.3.2.2" evidence="5"/>
<keyword evidence="3 5" id="KW-0067">ATP-binding</keyword>
<comment type="function">
    <text evidence="5">ATP-dependent carboxylate-amine ligase which exhibits weak glutamate--cysteine ligase activity.</text>
</comment>
<evidence type="ECO:0000256" key="6">
    <source>
        <dbReference type="SAM" id="MobiDB-lite"/>
    </source>
</evidence>
<dbReference type="HAMAP" id="MF_01609">
    <property type="entry name" value="Glu_cys_ligase_2"/>
    <property type="match status" value="1"/>
</dbReference>
<gene>
    <name evidence="7" type="ORF">J2S57_001874</name>
</gene>
<feature type="region of interest" description="Disordered" evidence="6">
    <location>
        <begin position="22"/>
        <end position="56"/>
    </location>
</feature>
<evidence type="ECO:0000256" key="1">
    <source>
        <dbReference type="ARBA" id="ARBA00022598"/>
    </source>
</evidence>
<reference evidence="7 8" key="1">
    <citation type="submission" date="2023-07" db="EMBL/GenBank/DDBJ databases">
        <title>Sequencing the genomes of 1000 actinobacteria strains.</title>
        <authorList>
            <person name="Klenk H.-P."/>
        </authorList>
    </citation>
    <scope>NUCLEOTIDE SEQUENCE [LARGE SCALE GENOMIC DNA]</scope>
    <source>
        <strain evidence="7 8">DSM 44388</strain>
    </source>
</reference>
<evidence type="ECO:0000313" key="7">
    <source>
        <dbReference type="EMBL" id="MDP9826125.1"/>
    </source>
</evidence>
<evidence type="ECO:0000256" key="5">
    <source>
        <dbReference type="HAMAP-Rule" id="MF_01609"/>
    </source>
</evidence>
<keyword evidence="8" id="KW-1185">Reference proteome</keyword>
<dbReference type="InterPro" id="IPR050141">
    <property type="entry name" value="GCL_type2/YbdK_subfam"/>
</dbReference>
<dbReference type="InterPro" id="IPR011793">
    <property type="entry name" value="YbdK"/>
</dbReference>
<dbReference type="RefSeq" id="WP_307240618.1">
    <property type="nucleotide sequence ID" value="NZ_JAUSQZ010000001.1"/>
</dbReference>
<accession>A0ABT9P1M9</accession>
<evidence type="ECO:0000313" key="8">
    <source>
        <dbReference type="Proteomes" id="UP001235712"/>
    </source>
</evidence>
<protein>
    <recommendedName>
        <fullName evidence="5">Putative glutamate--cysteine ligase 2</fullName>
        <ecNumber evidence="5">6.3.2.2</ecNumber>
    </recommendedName>
    <alternativeName>
        <fullName evidence="5">Gamma-glutamylcysteine synthetase 2</fullName>
        <shortName evidence="5">GCS 2</shortName>
        <shortName evidence="5">Gamma-GCS 2</shortName>
    </alternativeName>
</protein>
<organism evidence="7 8">
    <name type="scientific">Kineosporia succinea</name>
    <dbReference type="NCBI Taxonomy" id="84632"/>
    <lineage>
        <taxon>Bacteria</taxon>
        <taxon>Bacillati</taxon>
        <taxon>Actinomycetota</taxon>
        <taxon>Actinomycetes</taxon>
        <taxon>Kineosporiales</taxon>
        <taxon>Kineosporiaceae</taxon>
        <taxon>Kineosporia</taxon>
    </lineage>
</organism>
<dbReference type="GO" id="GO:0016874">
    <property type="term" value="F:ligase activity"/>
    <property type="evidence" value="ECO:0007669"/>
    <property type="project" value="UniProtKB-KW"/>
</dbReference>
<name>A0ABT9P1M9_9ACTN</name>
<dbReference type="Pfam" id="PF04107">
    <property type="entry name" value="GCS2"/>
    <property type="match status" value="1"/>
</dbReference>
<dbReference type="SUPFAM" id="SSF55931">
    <property type="entry name" value="Glutamine synthetase/guanido kinase"/>
    <property type="match status" value="1"/>
</dbReference>
<comment type="similarity">
    <text evidence="5">Belongs to the glutamate--cysteine ligase type 2 family. YbdK subfamily.</text>
</comment>
<dbReference type="InterPro" id="IPR006336">
    <property type="entry name" value="GCS2"/>
</dbReference>
<keyword evidence="1 5" id="KW-0436">Ligase</keyword>
<dbReference type="Proteomes" id="UP001235712">
    <property type="component" value="Unassembled WGS sequence"/>
</dbReference>
<dbReference type="PANTHER" id="PTHR36510">
    <property type="entry name" value="GLUTAMATE--CYSTEINE LIGASE 2-RELATED"/>
    <property type="match status" value="1"/>
</dbReference>
<keyword evidence="2 5" id="KW-0547">Nucleotide-binding</keyword>
<sequence length="373" mass="40980">MSVSRRRTVGVEEEFLLVDEHGVPRPAAPRVTAGSHEGIEHELQQEQAETGSRPRRDLDELASDLELRRQGLSRLAAGHGVRVAGLATSPVMAEPTLYPEERYRRMVSDYRTTAAEVLTCGCHVHVGIESEAEGIRAINGIQPWLSVLLALSANSPFWHGTDTGYASYRRQVQDRWPSSGPTGPFRDPDEYHSLVDTLIETGVLLDLGMVYFDARLSARYPTVEIRVADVGAEPDSAVPLAALCRALVESAVDDGPWPAARPELLRGAAWRASRYGLAGQLMDPLTGQRVPAPVRVQQLVDRVRPALVRNGDLERVEHALEQVLRHGTGAERQRAVYARRGDLADVVLDAVERGHPEPYLVPNTSRTAGRISL</sequence>
<evidence type="ECO:0000256" key="3">
    <source>
        <dbReference type="ARBA" id="ARBA00022840"/>
    </source>
</evidence>
<dbReference type="EMBL" id="JAUSQZ010000001">
    <property type="protein sequence ID" value="MDP9826125.1"/>
    <property type="molecule type" value="Genomic_DNA"/>
</dbReference>
<comment type="catalytic activity">
    <reaction evidence="4 5">
        <text>L-cysteine + L-glutamate + ATP = gamma-L-glutamyl-L-cysteine + ADP + phosphate + H(+)</text>
        <dbReference type="Rhea" id="RHEA:13285"/>
        <dbReference type="ChEBI" id="CHEBI:15378"/>
        <dbReference type="ChEBI" id="CHEBI:29985"/>
        <dbReference type="ChEBI" id="CHEBI:30616"/>
        <dbReference type="ChEBI" id="CHEBI:35235"/>
        <dbReference type="ChEBI" id="CHEBI:43474"/>
        <dbReference type="ChEBI" id="CHEBI:58173"/>
        <dbReference type="ChEBI" id="CHEBI:456216"/>
        <dbReference type="EC" id="6.3.2.2"/>
    </reaction>
</comment>
<dbReference type="Gene3D" id="3.30.590.20">
    <property type="match status" value="1"/>
</dbReference>
<dbReference type="PANTHER" id="PTHR36510:SF1">
    <property type="entry name" value="GLUTAMATE--CYSTEINE LIGASE 2-RELATED"/>
    <property type="match status" value="1"/>
</dbReference>
<proteinExistence type="inferred from homology"/>
<dbReference type="NCBIfam" id="TIGR02050">
    <property type="entry name" value="gshA_cyan_rel"/>
    <property type="match status" value="1"/>
</dbReference>
<dbReference type="InterPro" id="IPR014746">
    <property type="entry name" value="Gln_synth/guanido_kin_cat_dom"/>
</dbReference>
<comment type="caution">
    <text evidence="7">The sequence shown here is derived from an EMBL/GenBank/DDBJ whole genome shotgun (WGS) entry which is preliminary data.</text>
</comment>
<dbReference type="NCBIfam" id="NF010041">
    <property type="entry name" value="PRK13517.1-1"/>
    <property type="match status" value="1"/>
</dbReference>
<evidence type="ECO:0000256" key="2">
    <source>
        <dbReference type="ARBA" id="ARBA00022741"/>
    </source>
</evidence>